<accession>A0A6M0IE62</accession>
<protein>
    <submittedName>
        <fullName evidence="2">Uncharacterized protein</fullName>
    </submittedName>
</protein>
<dbReference type="EMBL" id="JAAGNZ010000001">
    <property type="protein sequence ID" value="NEU66539.1"/>
    <property type="molecule type" value="Genomic_DNA"/>
</dbReference>
<dbReference type="RefSeq" id="WP_164035798.1">
    <property type="nucleotide sequence ID" value="NZ_JAAGNZ010000001.1"/>
</dbReference>
<evidence type="ECO:0000313" key="3">
    <source>
        <dbReference type="Proteomes" id="UP000477386"/>
    </source>
</evidence>
<proteinExistence type="predicted"/>
<dbReference type="Proteomes" id="UP000477386">
    <property type="component" value="Unassembled WGS sequence"/>
</dbReference>
<feature type="compositionally biased region" description="Polar residues" evidence="1">
    <location>
        <begin position="42"/>
        <end position="65"/>
    </location>
</feature>
<dbReference type="AlphaFoldDB" id="A0A6M0IE62"/>
<reference evidence="2 3" key="1">
    <citation type="submission" date="2020-02" db="EMBL/GenBank/DDBJ databases">
        <title>Draft genome sequence of two Spirosoma agri KCTC 52727 and Spirosoma terrae KCTC 52035.</title>
        <authorList>
            <person name="Rojas J."/>
            <person name="Ambika Manirajan B."/>
            <person name="Ratering S."/>
            <person name="Suarez C."/>
            <person name="Schnell S."/>
        </authorList>
    </citation>
    <scope>NUCLEOTIDE SEQUENCE [LARGE SCALE GENOMIC DNA]</scope>
    <source>
        <strain evidence="2 3">KCTC 52727</strain>
    </source>
</reference>
<feature type="region of interest" description="Disordered" evidence="1">
    <location>
        <begin position="35"/>
        <end position="78"/>
    </location>
</feature>
<evidence type="ECO:0000256" key="1">
    <source>
        <dbReference type="SAM" id="MobiDB-lite"/>
    </source>
</evidence>
<comment type="caution">
    <text evidence="2">The sequence shown here is derived from an EMBL/GenBank/DDBJ whole genome shotgun (WGS) entry which is preliminary data.</text>
</comment>
<organism evidence="2 3">
    <name type="scientific">Spirosoma agri</name>
    <dbReference type="NCBI Taxonomy" id="1987381"/>
    <lineage>
        <taxon>Bacteria</taxon>
        <taxon>Pseudomonadati</taxon>
        <taxon>Bacteroidota</taxon>
        <taxon>Cytophagia</taxon>
        <taxon>Cytophagales</taxon>
        <taxon>Cytophagaceae</taxon>
        <taxon>Spirosoma</taxon>
    </lineage>
</organism>
<name>A0A6M0IE62_9BACT</name>
<evidence type="ECO:0000313" key="2">
    <source>
        <dbReference type="EMBL" id="NEU66539.1"/>
    </source>
</evidence>
<keyword evidence="3" id="KW-1185">Reference proteome</keyword>
<sequence length="91" mass="9550">MIDNRKRGTVRNWIAIGLMVSSSFLFMNCSGEKKDSTAESKAASTGSDSSVFGRQGDTSGSSMNVPIQAPPDSADARGAVVPAEINVKVKK</sequence>
<gene>
    <name evidence="2" type="ORF">GK091_06585</name>
</gene>